<dbReference type="OrthoDB" id="8196581at2759"/>
<keyword evidence="3" id="KW-0862">Zinc</keyword>
<accession>A0A8S3XEK4</accession>
<dbReference type="InterPro" id="IPR019787">
    <property type="entry name" value="Znf_PHD-finger"/>
</dbReference>
<evidence type="ECO:0000313" key="5">
    <source>
        <dbReference type="EMBL" id="CAG5018479.1"/>
    </source>
</evidence>
<proteinExistence type="predicted"/>
<keyword evidence="2" id="KW-0863">Zinc-finger</keyword>
<reference evidence="5" key="1">
    <citation type="submission" date="2021-04" db="EMBL/GenBank/DDBJ databases">
        <authorList>
            <person name="Tunstrom K."/>
        </authorList>
    </citation>
    <scope>NUCLEOTIDE SEQUENCE</scope>
</reference>
<organism evidence="5 6">
    <name type="scientific">Parnassius apollo</name>
    <name type="common">Apollo butterfly</name>
    <name type="synonym">Papilio apollo</name>
    <dbReference type="NCBI Taxonomy" id="110799"/>
    <lineage>
        <taxon>Eukaryota</taxon>
        <taxon>Metazoa</taxon>
        <taxon>Ecdysozoa</taxon>
        <taxon>Arthropoda</taxon>
        <taxon>Hexapoda</taxon>
        <taxon>Insecta</taxon>
        <taxon>Pterygota</taxon>
        <taxon>Neoptera</taxon>
        <taxon>Endopterygota</taxon>
        <taxon>Lepidoptera</taxon>
        <taxon>Glossata</taxon>
        <taxon>Ditrysia</taxon>
        <taxon>Papilionoidea</taxon>
        <taxon>Papilionidae</taxon>
        <taxon>Parnassiinae</taxon>
        <taxon>Parnassini</taxon>
        <taxon>Parnassius</taxon>
        <taxon>Parnassius</taxon>
    </lineage>
</organism>
<keyword evidence="1" id="KW-0479">Metal-binding</keyword>
<dbReference type="Pfam" id="PF00628">
    <property type="entry name" value="PHD"/>
    <property type="match status" value="1"/>
</dbReference>
<comment type="caution">
    <text evidence="5">The sequence shown here is derived from an EMBL/GenBank/DDBJ whole genome shotgun (WGS) entry which is preliminary data.</text>
</comment>
<dbReference type="GO" id="GO:0008270">
    <property type="term" value="F:zinc ion binding"/>
    <property type="evidence" value="ECO:0007669"/>
    <property type="project" value="UniProtKB-KW"/>
</dbReference>
<sequence length="188" mass="21749">MPQARVKFGCCERQTSSPNALSCYSCKIKYHLNCVNIKKSLKELPEEFKSKWTCPCCCSKLPKFDNTNTPIKATTNQPESDSEEFPININLRRDTVQKLEVSVENIRQIVREELESILDSFKTKIIKQLEVKTKEVLDKFNQISMSKVESQLEHIQNEVQSNCKKINVLESENTTLRSTIINLNYRLT</sequence>
<evidence type="ECO:0000313" key="6">
    <source>
        <dbReference type="Proteomes" id="UP000691718"/>
    </source>
</evidence>
<protein>
    <submittedName>
        <fullName evidence="5">(apollo) hypothetical protein</fullName>
    </submittedName>
</protein>
<evidence type="ECO:0000259" key="4">
    <source>
        <dbReference type="Pfam" id="PF00628"/>
    </source>
</evidence>
<dbReference type="AlphaFoldDB" id="A0A8S3XEK4"/>
<keyword evidence="6" id="KW-1185">Reference proteome</keyword>
<evidence type="ECO:0000256" key="2">
    <source>
        <dbReference type="ARBA" id="ARBA00022771"/>
    </source>
</evidence>
<evidence type="ECO:0000256" key="1">
    <source>
        <dbReference type="ARBA" id="ARBA00022723"/>
    </source>
</evidence>
<feature type="domain" description="PHD-type" evidence="4">
    <location>
        <begin position="10"/>
        <end position="57"/>
    </location>
</feature>
<dbReference type="Proteomes" id="UP000691718">
    <property type="component" value="Unassembled WGS sequence"/>
</dbReference>
<dbReference type="EMBL" id="CAJQZP010001125">
    <property type="protein sequence ID" value="CAG5018479.1"/>
    <property type="molecule type" value="Genomic_DNA"/>
</dbReference>
<gene>
    <name evidence="5" type="ORF">PAPOLLO_LOCUS16883</name>
</gene>
<name>A0A8S3XEK4_PARAO</name>
<evidence type="ECO:0000256" key="3">
    <source>
        <dbReference type="ARBA" id="ARBA00022833"/>
    </source>
</evidence>